<dbReference type="EMBL" id="NLAX01001034">
    <property type="protein sequence ID" value="PKS06447.1"/>
    <property type="molecule type" value="Genomic_DNA"/>
</dbReference>
<dbReference type="VEuPathDB" id="FungiDB:jhhlp_007195"/>
<evidence type="ECO:0000256" key="4">
    <source>
        <dbReference type="ARBA" id="ARBA00023136"/>
    </source>
</evidence>
<evidence type="ECO:0000256" key="5">
    <source>
        <dbReference type="SAM" id="MobiDB-lite"/>
    </source>
</evidence>
<keyword evidence="4 6" id="KW-0472">Membrane</keyword>
<dbReference type="OrthoDB" id="1577640at2759"/>
<protein>
    <submittedName>
        <fullName evidence="7">Uncharacterized protein</fullName>
    </submittedName>
</protein>
<evidence type="ECO:0000313" key="8">
    <source>
        <dbReference type="Proteomes" id="UP000233524"/>
    </source>
</evidence>
<gene>
    <name evidence="7" type="ORF">jhhlp_007195</name>
</gene>
<dbReference type="GO" id="GO:0016020">
    <property type="term" value="C:membrane"/>
    <property type="evidence" value="ECO:0007669"/>
    <property type="project" value="UniProtKB-SubCell"/>
</dbReference>
<accession>A0A2N3N1Z6</accession>
<dbReference type="Gene3D" id="1.20.58.340">
    <property type="entry name" value="Magnesium transport protein CorA, transmembrane region"/>
    <property type="match status" value="1"/>
</dbReference>
<dbReference type="InterPro" id="IPR045863">
    <property type="entry name" value="CorA_TM1_TM2"/>
</dbReference>
<dbReference type="SUPFAM" id="SSF144083">
    <property type="entry name" value="Magnesium transport protein CorA, transmembrane region"/>
    <property type="match status" value="1"/>
</dbReference>
<dbReference type="InParanoid" id="A0A2N3N1Z6"/>
<reference evidence="7 8" key="1">
    <citation type="journal article" date="2017" name="G3 (Bethesda)">
        <title>First Draft Genome Sequence of the Pathogenic Fungus Lomentospora prolificans (Formerly Scedosporium prolificans).</title>
        <authorList>
            <person name="Luo R."/>
            <person name="Zimin A."/>
            <person name="Workman R."/>
            <person name="Fan Y."/>
            <person name="Pertea G."/>
            <person name="Grossman N."/>
            <person name="Wear M.P."/>
            <person name="Jia B."/>
            <person name="Miller H."/>
            <person name="Casadevall A."/>
            <person name="Timp W."/>
            <person name="Zhang S.X."/>
            <person name="Salzberg S.L."/>
        </authorList>
    </citation>
    <scope>NUCLEOTIDE SEQUENCE [LARGE SCALE GENOMIC DNA]</scope>
    <source>
        <strain evidence="7 8">JHH-5317</strain>
    </source>
</reference>
<evidence type="ECO:0000256" key="3">
    <source>
        <dbReference type="ARBA" id="ARBA00022989"/>
    </source>
</evidence>
<dbReference type="Proteomes" id="UP000233524">
    <property type="component" value="Unassembled WGS sequence"/>
</dbReference>
<comment type="caution">
    <text evidence="7">The sequence shown here is derived from an EMBL/GenBank/DDBJ whole genome shotgun (WGS) entry which is preliminary data.</text>
</comment>
<feature type="transmembrane region" description="Helical" evidence="6">
    <location>
        <begin position="537"/>
        <end position="558"/>
    </location>
</feature>
<proteinExistence type="predicted"/>
<keyword evidence="3 6" id="KW-1133">Transmembrane helix</keyword>
<organism evidence="7 8">
    <name type="scientific">Lomentospora prolificans</name>
    <dbReference type="NCBI Taxonomy" id="41688"/>
    <lineage>
        <taxon>Eukaryota</taxon>
        <taxon>Fungi</taxon>
        <taxon>Dikarya</taxon>
        <taxon>Ascomycota</taxon>
        <taxon>Pezizomycotina</taxon>
        <taxon>Sordariomycetes</taxon>
        <taxon>Hypocreomycetidae</taxon>
        <taxon>Microascales</taxon>
        <taxon>Microascaceae</taxon>
        <taxon>Lomentospora</taxon>
    </lineage>
</organism>
<evidence type="ECO:0000256" key="2">
    <source>
        <dbReference type="ARBA" id="ARBA00022692"/>
    </source>
</evidence>
<dbReference type="AlphaFoldDB" id="A0A2N3N1Z6"/>
<dbReference type="STRING" id="41688.A0A2N3N1Z6"/>
<feature type="transmembrane region" description="Helical" evidence="6">
    <location>
        <begin position="481"/>
        <end position="504"/>
    </location>
</feature>
<keyword evidence="8" id="KW-1185">Reference proteome</keyword>
<feature type="region of interest" description="Disordered" evidence="5">
    <location>
        <begin position="279"/>
        <end position="311"/>
    </location>
</feature>
<name>A0A2N3N1Z6_9PEZI</name>
<feature type="region of interest" description="Disordered" evidence="5">
    <location>
        <begin position="359"/>
        <end position="396"/>
    </location>
</feature>
<evidence type="ECO:0000256" key="6">
    <source>
        <dbReference type="SAM" id="Phobius"/>
    </source>
</evidence>
<evidence type="ECO:0000313" key="7">
    <source>
        <dbReference type="EMBL" id="PKS06447.1"/>
    </source>
</evidence>
<sequence>MGEYVGIGGSDLFSFDNQVALESNILYDSEARSKIEYDEYVVYKRPHDALLGTTIDDDNHIAHKISHDDKEGADKLNSAFREGNLVDYQGQFRHPAADNSLCHDPDLLEGRVRRVICFRTFKPGSDGSHDGLSLNFADFNVLQLHPATLQYSRRTTTESRFWSKDRSLLSVVLSFSSNAKTPYDFLSMTYNVNTRCATILVRQSYHPRRHQLESLDEYDHRMEACKAHWAHPFVTPVVLLQVHFLRTEEAVSLNNHNVTDLEDRVSNIAGFEATAATEKNASRKRRWGKSKDLDAKDNDDEEYDDDSPQSLGVMSMTNLMKSAHGVLKECIELLDAIRWTERAVKVLIMAGDELEERMSTGQIVRPNSLAPRSAHPNEDQEQPPRSPNLNDDPRATDNVPHLFLPHYFSPNDPLGSHWHEIRQYLEGLLRICMSLETERRMSEARCRAQIDIIYSKMAQEDNVLNARMAVASTRDSSSMKALAVITAIFLPGEFLGTLFGMSMFDWMPENDDDNTSNTSTPALAPGDDDRILSQRFYIYWLVAVPLTLFILAAWRGWWVTEDRFFRRHLSKELSEERYWTVDGKPRVLENSFAHDFFRLSARFDERLPKTKKSKQKEKTKIMDAEAAVPSTVEVDFRGRPSKDGESLRHKRSLFARRDSYLTNRRPSHPA</sequence>
<feature type="compositionally biased region" description="Acidic residues" evidence="5">
    <location>
        <begin position="297"/>
        <end position="307"/>
    </location>
</feature>
<evidence type="ECO:0000256" key="1">
    <source>
        <dbReference type="ARBA" id="ARBA00004141"/>
    </source>
</evidence>
<keyword evidence="2 6" id="KW-0812">Transmembrane</keyword>
<comment type="subcellular location">
    <subcellularLocation>
        <location evidence="1">Membrane</location>
        <topology evidence="1">Multi-pass membrane protein</topology>
    </subcellularLocation>
</comment>